<dbReference type="InterPro" id="IPR034746">
    <property type="entry name" value="POTRA"/>
</dbReference>
<feature type="transmembrane region" description="Helical" evidence="10">
    <location>
        <begin position="45"/>
        <end position="63"/>
    </location>
</feature>
<dbReference type="InterPro" id="IPR005548">
    <property type="entry name" value="Cell_div_FtsQ/DivIB_C"/>
</dbReference>
<dbReference type="Proteomes" id="UP000076023">
    <property type="component" value="Unassembled WGS sequence"/>
</dbReference>
<keyword evidence="4 12" id="KW-0132">Cell division</keyword>
<evidence type="ECO:0000256" key="6">
    <source>
        <dbReference type="ARBA" id="ARBA00022989"/>
    </source>
</evidence>
<dbReference type="STRING" id="690879.TSACC_22740"/>
<evidence type="ECO:0000313" key="13">
    <source>
        <dbReference type="Proteomes" id="UP000076023"/>
    </source>
</evidence>
<keyword evidence="7 10" id="KW-0472">Membrane</keyword>
<dbReference type="Pfam" id="PF08478">
    <property type="entry name" value="POTRA_1"/>
    <property type="match status" value="1"/>
</dbReference>
<dbReference type="GO" id="GO:0016020">
    <property type="term" value="C:membrane"/>
    <property type="evidence" value="ECO:0007669"/>
    <property type="project" value="UniProtKB-SubCell"/>
</dbReference>
<dbReference type="InterPro" id="IPR026579">
    <property type="entry name" value="FtsQ"/>
</dbReference>
<feature type="region of interest" description="Disordered" evidence="9">
    <location>
        <begin position="1"/>
        <end position="20"/>
    </location>
</feature>
<evidence type="ECO:0000256" key="3">
    <source>
        <dbReference type="ARBA" id="ARBA00022519"/>
    </source>
</evidence>
<reference evidence="13" key="1">
    <citation type="journal article" date="2017" name="Genome Announc.">
        <title>Draft Genome Sequence of Terrimicrobium sacchariphilum NM-5T, a Facultative Anaerobic Soil Bacterium of the Class Spartobacteria.</title>
        <authorList>
            <person name="Qiu Y.L."/>
            <person name="Tourlousse D.M."/>
            <person name="Matsuura N."/>
            <person name="Ohashi A."/>
            <person name="Sekiguchi Y."/>
        </authorList>
    </citation>
    <scope>NUCLEOTIDE SEQUENCE [LARGE SCALE GENOMIC DNA]</scope>
    <source>
        <strain evidence="13">NM-5</strain>
    </source>
</reference>
<dbReference type="PROSITE" id="PS51779">
    <property type="entry name" value="POTRA"/>
    <property type="match status" value="1"/>
</dbReference>
<name>A0A146G9H4_TERSA</name>
<dbReference type="AlphaFoldDB" id="A0A146G9H4"/>
<gene>
    <name evidence="12" type="ORF">TSACC_22740</name>
</gene>
<feature type="domain" description="POTRA" evidence="11">
    <location>
        <begin position="77"/>
        <end position="145"/>
    </location>
</feature>
<feature type="compositionally biased region" description="Basic residues" evidence="9">
    <location>
        <begin position="11"/>
        <end position="20"/>
    </location>
</feature>
<sequence>MIQRRSTARPANRRSRHASPRAHLLDVQIRTSTARRQRNEKVGKWVFNLVLIGSVSVAAVLGLKTGLDKFFFQNADYTLKRISLELDNILTREEALEETGLREGENIFSVDLAKVEAKLKAIPQVASVHVERELPDHISVTMTARDPVAWVAAPGETGDVTASEKSMLVDATGFLMRPRHIQPEYFHLPVIYGVKSDDVQDGELLANEDLRVALNLIQTVYSRPESLLRIRTLDISKGYSITVVNDQNAHIVFAASNFDEQLAHLQKLLQHCEETGRTLEKVNLMVKRNTPVTFVVASAPPEVTQKSQPIGSSPKTRRN</sequence>
<organism evidence="12 13">
    <name type="scientific">Terrimicrobium sacchariphilum</name>
    <dbReference type="NCBI Taxonomy" id="690879"/>
    <lineage>
        <taxon>Bacteria</taxon>
        <taxon>Pseudomonadati</taxon>
        <taxon>Verrucomicrobiota</taxon>
        <taxon>Terrimicrobiia</taxon>
        <taxon>Terrimicrobiales</taxon>
        <taxon>Terrimicrobiaceae</taxon>
        <taxon>Terrimicrobium</taxon>
    </lineage>
</organism>
<evidence type="ECO:0000256" key="8">
    <source>
        <dbReference type="ARBA" id="ARBA00023306"/>
    </source>
</evidence>
<keyword evidence="6 10" id="KW-1133">Transmembrane helix</keyword>
<dbReference type="InParanoid" id="A0A146G9H4"/>
<dbReference type="Pfam" id="PF03799">
    <property type="entry name" value="FtsQ_DivIB_C"/>
    <property type="match status" value="1"/>
</dbReference>
<evidence type="ECO:0000313" key="12">
    <source>
        <dbReference type="EMBL" id="GAT34315.1"/>
    </source>
</evidence>
<dbReference type="PANTHER" id="PTHR35851:SF1">
    <property type="entry name" value="CELL DIVISION PROTEIN FTSQ"/>
    <property type="match status" value="1"/>
</dbReference>
<evidence type="ECO:0000256" key="9">
    <source>
        <dbReference type="SAM" id="MobiDB-lite"/>
    </source>
</evidence>
<comment type="subcellular location">
    <subcellularLocation>
        <location evidence="1">Membrane</location>
    </subcellularLocation>
</comment>
<dbReference type="Gene3D" id="3.10.20.310">
    <property type="entry name" value="membrane protein fhac"/>
    <property type="match status" value="1"/>
</dbReference>
<keyword evidence="2" id="KW-1003">Cell membrane</keyword>
<dbReference type="GO" id="GO:0090529">
    <property type="term" value="P:cell septum assembly"/>
    <property type="evidence" value="ECO:0007669"/>
    <property type="project" value="InterPro"/>
</dbReference>
<evidence type="ECO:0000256" key="7">
    <source>
        <dbReference type="ARBA" id="ARBA00023136"/>
    </source>
</evidence>
<comment type="caution">
    <text evidence="12">The sequence shown here is derived from an EMBL/GenBank/DDBJ whole genome shotgun (WGS) entry which is preliminary data.</text>
</comment>
<dbReference type="RefSeq" id="WP_075079953.1">
    <property type="nucleotide sequence ID" value="NZ_BDCO01000002.1"/>
</dbReference>
<dbReference type="EMBL" id="BDCO01000002">
    <property type="protein sequence ID" value="GAT34315.1"/>
    <property type="molecule type" value="Genomic_DNA"/>
</dbReference>
<accession>A0A146G9H4</accession>
<evidence type="ECO:0000256" key="5">
    <source>
        <dbReference type="ARBA" id="ARBA00022692"/>
    </source>
</evidence>
<evidence type="ECO:0000256" key="1">
    <source>
        <dbReference type="ARBA" id="ARBA00004370"/>
    </source>
</evidence>
<evidence type="ECO:0000256" key="2">
    <source>
        <dbReference type="ARBA" id="ARBA00022475"/>
    </source>
</evidence>
<keyword evidence="13" id="KW-1185">Reference proteome</keyword>
<proteinExistence type="predicted"/>
<keyword evidence="3" id="KW-0997">Cell inner membrane</keyword>
<evidence type="ECO:0000259" key="11">
    <source>
        <dbReference type="PROSITE" id="PS51779"/>
    </source>
</evidence>
<dbReference type="InterPro" id="IPR013685">
    <property type="entry name" value="POTRA_FtsQ_type"/>
</dbReference>
<protein>
    <submittedName>
        <fullName evidence="12">Cell division septal protein FtsQ</fullName>
    </submittedName>
</protein>
<dbReference type="PANTHER" id="PTHR35851">
    <property type="entry name" value="CELL DIVISION PROTEIN FTSQ"/>
    <property type="match status" value="1"/>
</dbReference>
<keyword evidence="8" id="KW-0131">Cell cycle</keyword>
<evidence type="ECO:0000256" key="10">
    <source>
        <dbReference type="SAM" id="Phobius"/>
    </source>
</evidence>
<evidence type="ECO:0000256" key="4">
    <source>
        <dbReference type="ARBA" id="ARBA00022618"/>
    </source>
</evidence>
<dbReference type="OrthoDB" id="9783091at2"/>
<keyword evidence="5 10" id="KW-0812">Transmembrane</keyword>